<evidence type="ECO:0000313" key="12">
    <source>
        <dbReference type="Proteomes" id="UP000789595"/>
    </source>
</evidence>
<keyword evidence="8 10" id="KW-0333">Golgi apparatus</keyword>
<reference evidence="11" key="1">
    <citation type="submission" date="2021-11" db="EMBL/GenBank/DDBJ databases">
        <authorList>
            <consortium name="Genoscope - CEA"/>
            <person name="William W."/>
        </authorList>
    </citation>
    <scope>NUCLEOTIDE SEQUENCE</scope>
</reference>
<dbReference type="EC" id="2.4.1.-" evidence="10"/>
<keyword evidence="12" id="KW-1185">Reference proteome</keyword>
<evidence type="ECO:0000256" key="5">
    <source>
        <dbReference type="ARBA" id="ARBA00022692"/>
    </source>
</evidence>
<keyword evidence="3 10" id="KW-0328">Glycosyltransferase</keyword>
<evidence type="ECO:0000256" key="8">
    <source>
        <dbReference type="ARBA" id="ARBA00023034"/>
    </source>
</evidence>
<evidence type="ECO:0000313" key="11">
    <source>
        <dbReference type="EMBL" id="CAH0365931.1"/>
    </source>
</evidence>
<dbReference type="GO" id="GO:0016758">
    <property type="term" value="F:hexosyltransferase activity"/>
    <property type="evidence" value="ECO:0007669"/>
    <property type="project" value="InterPro"/>
</dbReference>
<keyword evidence="4" id="KW-0808">Transferase</keyword>
<comment type="similarity">
    <text evidence="2 10">Belongs to the glycosyltransferase 31 family.</text>
</comment>
<comment type="caution">
    <text evidence="11">The sequence shown here is derived from an EMBL/GenBank/DDBJ whole genome shotgun (WGS) entry which is preliminary data.</text>
</comment>
<dbReference type="Proteomes" id="UP000789595">
    <property type="component" value="Unassembled WGS sequence"/>
</dbReference>
<sequence length="444" mass="47810">MRRLLPWLALTCAQDAKPYYEVVFAVLTVPNHRPHRDAIRNGYGQPGGFRTKLWFVVSERDPGYEGAAFVEERSKRDDLLVCDTEPGFDHIIGKVSCAIRKAVQLYDFDFFFKTDDDATLCIAQLVKDLRAAPKGASVYAGRRVKAGRALEAGKPLEVNLGLTSDPPHFGGHGYGVSYDVARFVARPPAPLYHHLHEDTCFGNWVVGFDVKRLNLRAMTDHYYPNQKNLAGVSAERKRACARIMAQRYANGSAWDLYGSGCGFKQLPRSVPVEKCVRVASAAAAAAPRARPALASVPALPSQGLAVVMTKGACAVDVPCVAGPDLRAGLRRTSAKHVVVVFGGNVAPCLSSLRKELEMRSGPLYAGAAPSRNVPLPASLEERTKLGVAPEHFDGVAVLSAELASYVASQATPPLLAGDGPAALGVWLAPFDVDRRPLAALRGCV</sequence>
<evidence type="ECO:0000256" key="4">
    <source>
        <dbReference type="ARBA" id="ARBA00022679"/>
    </source>
</evidence>
<evidence type="ECO:0000256" key="1">
    <source>
        <dbReference type="ARBA" id="ARBA00004323"/>
    </source>
</evidence>
<evidence type="ECO:0000256" key="3">
    <source>
        <dbReference type="ARBA" id="ARBA00022676"/>
    </source>
</evidence>
<evidence type="ECO:0000256" key="9">
    <source>
        <dbReference type="ARBA" id="ARBA00023136"/>
    </source>
</evidence>
<dbReference type="AlphaFoldDB" id="A0A8J2S9L2"/>
<keyword evidence="6" id="KW-0735">Signal-anchor</keyword>
<evidence type="ECO:0000256" key="6">
    <source>
        <dbReference type="ARBA" id="ARBA00022968"/>
    </source>
</evidence>
<dbReference type="PANTHER" id="PTHR11214">
    <property type="entry name" value="BETA-1,3-N-ACETYLGLUCOSAMINYLTRANSFERASE"/>
    <property type="match status" value="1"/>
</dbReference>
<dbReference type="Pfam" id="PF01762">
    <property type="entry name" value="Galactosyl_T"/>
    <property type="match status" value="1"/>
</dbReference>
<proteinExistence type="inferred from homology"/>
<dbReference type="OrthoDB" id="1158011at2759"/>
<organism evidence="11 12">
    <name type="scientific">Pelagomonas calceolata</name>
    <dbReference type="NCBI Taxonomy" id="35677"/>
    <lineage>
        <taxon>Eukaryota</taxon>
        <taxon>Sar</taxon>
        <taxon>Stramenopiles</taxon>
        <taxon>Ochrophyta</taxon>
        <taxon>Pelagophyceae</taxon>
        <taxon>Pelagomonadales</taxon>
        <taxon>Pelagomonadaceae</taxon>
        <taxon>Pelagomonas</taxon>
    </lineage>
</organism>
<dbReference type="InterPro" id="IPR002659">
    <property type="entry name" value="Glyco_trans_31"/>
</dbReference>
<dbReference type="GO" id="GO:0000139">
    <property type="term" value="C:Golgi membrane"/>
    <property type="evidence" value="ECO:0007669"/>
    <property type="project" value="UniProtKB-SubCell"/>
</dbReference>
<dbReference type="EMBL" id="CAKKNE010000001">
    <property type="protein sequence ID" value="CAH0365931.1"/>
    <property type="molecule type" value="Genomic_DNA"/>
</dbReference>
<accession>A0A8J2S9L2</accession>
<evidence type="ECO:0000256" key="2">
    <source>
        <dbReference type="ARBA" id="ARBA00008661"/>
    </source>
</evidence>
<gene>
    <name evidence="11" type="ORF">PECAL_1P23940</name>
</gene>
<keyword evidence="9" id="KW-0472">Membrane</keyword>
<evidence type="ECO:0000256" key="7">
    <source>
        <dbReference type="ARBA" id="ARBA00022989"/>
    </source>
</evidence>
<dbReference type="Gene3D" id="3.90.550.50">
    <property type="match status" value="1"/>
</dbReference>
<keyword evidence="5" id="KW-0812">Transmembrane</keyword>
<protein>
    <recommendedName>
        <fullName evidence="10">Hexosyltransferase</fullName>
        <ecNumber evidence="10">2.4.1.-</ecNumber>
    </recommendedName>
</protein>
<comment type="subcellular location">
    <subcellularLocation>
        <location evidence="1 10">Golgi apparatus membrane</location>
        <topology evidence="1 10">Single-pass type II membrane protein</topology>
    </subcellularLocation>
</comment>
<evidence type="ECO:0000256" key="10">
    <source>
        <dbReference type="RuleBase" id="RU363063"/>
    </source>
</evidence>
<name>A0A8J2S9L2_9STRA</name>
<keyword evidence="7" id="KW-1133">Transmembrane helix</keyword>